<evidence type="ECO:0000256" key="1">
    <source>
        <dbReference type="ARBA" id="ARBA00004141"/>
    </source>
</evidence>
<dbReference type="InterPro" id="IPR044492">
    <property type="entry name" value="P_typ_ATPase_HD_dom"/>
</dbReference>
<dbReference type="PROSITE" id="PS00154">
    <property type="entry name" value="ATPASE_E1_E2"/>
    <property type="match status" value="1"/>
</dbReference>
<dbReference type="SFLD" id="SFLDF00027">
    <property type="entry name" value="p-type_atpase"/>
    <property type="match status" value="1"/>
</dbReference>
<keyword evidence="5" id="KW-1278">Translocase</keyword>
<protein>
    <recommendedName>
        <fullName evidence="8">Cd(2+)-exporting ATPase</fullName>
        <ecNumber evidence="8">7.2.2.21</ecNumber>
    </recommendedName>
</protein>
<dbReference type="InterPro" id="IPR001757">
    <property type="entry name" value="P_typ_ATPase"/>
</dbReference>
<comment type="subcellular location">
    <subcellularLocation>
        <location evidence="10">Cell membrane</location>
    </subcellularLocation>
    <subcellularLocation>
        <location evidence="1">Membrane</location>
        <topology evidence="1">Multi-pass membrane protein</topology>
    </subcellularLocation>
</comment>
<dbReference type="PRINTS" id="PR00119">
    <property type="entry name" value="CATATPASE"/>
</dbReference>
<dbReference type="InterPro" id="IPR051014">
    <property type="entry name" value="Cation_Transport_ATPase_IB"/>
</dbReference>
<dbReference type="InterPro" id="IPR008250">
    <property type="entry name" value="ATPase_P-typ_transduc_dom_A_sf"/>
</dbReference>
<dbReference type="NCBIfam" id="TIGR01494">
    <property type="entry name" value="ATPase_P-type"/>
    <property type="match status" value="1"/>
</dbReference>
<dbReference type="AlphaFoldDB" id="A0A413S4F3"/>
<dbReference type="Gene3D" id="3.40.1110.10">
    <property type="entry name" value="Calcium-transporting ATPase, cytoplasmic domain N"/>
    <property type="match status" value="1"/>
</dbReference>
<gene>
    <name evidence="12" type="ORF">DW929_01615</name>
</gene>
<evidence type="ECO:0000256" key="2">
    <source>
        <dbReference type="ARBA" id="ARBA00006024"/>
    </source>
</evidence>
<dbReference type="SFLD" id="SFLDS00003">
    <property type="entry name" value="Haloacid_Dehalogenase"/>
    <property type="match status" value="1"/>
</dbReference>
<dbReference type="NCBIfam" id="TIGR01525">
    <property type="entry name" value="ATPase-IB_hvy"/>
    <property type="match status" value="1"/>
</dbReference>
<organism evidence="12 13">
    <name type="scientific">Eubacterium ventriosum</name>
    <dbReference type="NCBI Taxonomy" id="39496"/>
    <lineage>
        <taxon>Bacteria</taxon>
        <taxon>Bacillati</taxon>
        <taxon>Bacillota</taxon>
        <taxon>Clostridia</taxon>
        <taxon>Eubacteriales</taxon>
        <taxon>Eubacteriaceae</taxon>
        <taxon>Eubacterium</taxon>
    </lineage>
</organism>
<evidence type="ECO:0000256" key="9">
    <source>
        <dbReference type="ARBA" id="ARBA00049338"/>
    </source>
</evidence>
<evidence type="ECO:0000256" key="10">
    <source>
        <dbReference type="RuleBase" id="RU362081"/>
    </source>
</evidence>
<reference evidence="12 13" key="1">
    <citation type="submission" date="2018-08" db="EMBL/GenBank/DDBJ databases">
        <title>A genome reference for cultivated species of the human gut microbiota.</title>
        <authorList>
            <person name="Zou Y."/>
            <person name="Xue W."/>
            <person name="Luo G."/>
        </authorList>
    </citation>
    <scope>NUCLEOTIDE SEQUENCE [LARGE SCALE GENOMIC DNA]</scope>
    <source>
        <strain evidence="12 13">AM43-2</strain>
    </source>
</reference>
<keyword evidence="7" id="KW-0472">Membrane</keyword>
<dbReference type="Gene3D" id="2.70.150.10">
    <property type="entry name" value="Calcium-transporting ATPase, cytoplasmic transduction domain A"/>
    <property type="match status" value="1"/>
</dbReference>
<dbReference type="PANTHER" id="PTHR48085:SF5">
    <property type="entry name" value="CADMIUM_ZINC-TRANSPORTING ATPASE HMA4-RELATED"/>
    <property type="match status" value="1"/>
</dbReference>
<dbReference type="SUPFAM" id="SSF81653">
    <property type="entry name" value="Calcium ATPase, transduction domain A"/>
    <property type="match status" value="1"/>
</dbReference>
<dbReference type="EMBL" id="QSFO01000002">
    <property type="protein sequence ID" value="RHA56578.1"/>
    <property type="molecule type" value="Genomic_DNA"/>
</dbReference>
<proteinExistence type="inferred from homology"/>
<dbReference type="Pfam" id="PF00702">
    <property type="entry name" value="Hydrolase"/>
    <property type="match status" value="1"/>
</dbReference>
<name>A0A413S4F3_9FIRM</name>
<dbReference type="Proteomes" id="UP000284598">
    <property type="component" value="Unassembled WGS sequence"/>
</dbReference>
<comment type="similarity">
    <text evidence="2 10">Belongs to the cation transport ATPase (P-type) (TC 3.A.3) family. Type IB subfamily.</text>
</comment>
<dbReference type="GO" id="GO:0016887">
    <property type="term" value="F:ATP hydrolysis activity"/>
    <property type="evidence" value="ECO:0007669"/>
    <property type="project" value="InterPro"/>
</dbReference>
<evidence type="ECO:0000256" key="6">
    <source>
        <dbReference type="ARBA" id="ARBA00022989"/>
    </source>
</evidence>
<dbReference type="RefSeq" id="WP_118024636.1">
    <property type="nucleotide sequence ID" value="NZ_QSFO01000002.1"/>
</dbReference>
<dbReference type="SUPFAM" id="SSF56784">
    <property type="entry name" value="HAD-like"/>
    <property type="match status" value="1"/>
</dbReference>
<dbReference type="InterPro" id="IPR018303">
    <property type="entry name" value="ATPase_P-typ_P_site"/>
</dbReference>
<dbReference type="PRINTS" id="PR00120">
    <property type="entry name" value="HATPASE"/>
</dbReference>
<feature type="domain" description="P-type ATPase A" evidence="11">
    <location>
        <begin position="197"/>
        <end position="293"/>
    </location>
</feature>
<evidence type="ECO:0000256" key="7">
    <source>
        <dbReference type="ARBA" id="ARBA00023136"/>
    </source>
</evidence>
<dbReference type="InterPro" id="IPR023214">
    <property type="entry name" value="HAD_sf"/>
</dbReference>
<comment type="caution">
    <text evidence="12">The sequence shown here is derived from an EMBL/GenBank/DDBJ whole genome shotgun (WGS) entry which is preliminary data.</text>
</comment>
<dbReference type="GO" id="GO:0005524">
    <property type="term" value="F:ATP binding"/>
    <property type="evidence" value="ECO:0007669"/>
    <property type="project" value="UniProtKB-UniRule"/>
</dbReference>
<dbReference type="InterPro" id="IPR036412">
    <property type="entry name" value="HAD-like_sf"/>
</dbReference>
<dbReference type="Gene3D" id="3.40.50.1000">
    <property type="entry name" value="HAD superfamily/HAD-like"/>
    <property type="match status" value="1"/>
</dbReference>
<evidence type="ECO:0000256" key="8">
    <source>
        <dbReference type="ARBA" id="ARBA00039103"/>
    </source>
</evidence>
<accession>A0A413S4F3</accession>
<evidence type="ECO:0000256" key="3">
    <source>
        <dbReference type="ARBA" id="ARBA00022539"/>
    </source>
</evidence>
<keyword evidence="10" id="KW-1003">Cell membrane</keyword>
<dbReference type="PANTHER" id="PTHR48085">
    <property type="entry name" value="CADMIUM/ZINC-TRANSPORTING ATPASE HMA2-RELATED"/>
    <property type="match status" value="1"/>
</dbReference>
<keyword evidence="10" id="KW-0479">Metal-binding</keyword>
<keyword evidence="10" id="KW-0067">ATP-binding</keyword>
<keyword evidence="10" id="KW-0547">Nucleotide-binding</keyword>
<dbReference type="GO" id="GO:0008551">
    <property type="term" value="F:P-type cadmium transporter activity"/>
    <property type="evidence" value="ECO:0007669"/>
    <property type="project" value="UniProtKB-EC"/>
</dbReference>
<dbReference type="GO" id="GO:0005886">
    <property type="term" value="C:plasma membrane"/>
    <property type="evidence" value="ECO:0007669"/>
    <property type="project" value="UniProtKB-SubCell"/>
</dbReference>
<dbReference type="SFLD" id="SFLDG00002">
    <property type="entry name" value="C1.7:_P-type_atpase_like"/>
    <property type="match status" value="1"/>
</dbReference>
<dbReference type="InterPro" id="IPR027256">
    <property type="entry name" value="P-typ_ATPase_IB"/>
</dbReference>
<keyword evidence="3" id="KW-0104">Cadmium</keyword>
<dbReference type="EC" id="7.2.2.21" evidence="8"/>
<comment type="catalytic activity">
    <reaction evidence="9">
        <text>Cd(2+)(in) + ATP + H2O = Cd(2+)(out) + ADP + phosphate + H(+)</text>
        <dbReference type="Rhea" id="RHEA:12132"/>
        <dbReference type="ChEBI" id="CHEBI:15377"/>
        <dbReference type="ChEBI" id="CHEBI:15378"/>
        <dbReference type="ChEBI" id="CHEBI:30616"/>
        <dbReference type="ChEBI" id="CHEBI:43474"/>
        <dbReference type="ChEBI" id="CHEBI:48775"/>
        <dbReference type="ChEBI" id="CHEBI:456216"/>
        <dbReference type="EC" id="7.2.2.21"/>
    </reaction>
</comment>
<evidence type="ECO:0000313" key="12">
    <source>
        <dbReference type="EMBL" id="RHA56578.1"/>
    </source>
</evidence>
<dbReference type="InterPro" id="IPR023299">
    <property type="entry name" value="ATPase_P-typ_cyto_dom_N"/>
</dbReference>
<dbReference type="GO" id="GO:0046872">
    <property type="term" value="F:metal ion binding"/>
    <property type="evidence" value="ECO:0007669"/>
    <property type="project" value="UniProtKB-KW"/>
</dbReference>
<dbReference type="InterPro" id="IPR059000">
    <property type="entry name" value="ATPase_P-type_domA"/>
</dbReference>
<evidence type="ECO:0000313" key="13">
    <source>
        <dbReference type="Proteomes" id="UP000284598"/>
    </source>
</evidence>
<keyword evidence="4" id="KW-0812">Transmembrane</keyword>
<dbReference type="Pfam" id="PF00122">
    <property type="entry name" value="E1-E2_ATPase"/>
    <property type="match status" value="1"/>
</dbReference>
<evidence type="ECO:0000259" key="11">
    <source>
        <dbReference type="Pfam" id="PF00122"/>
    </source>
</evidence>
<keyword evidence="6" id="KW-1133">Transmembrane helix</keyword>
<sequence>MKFVIKHEIKGRIRIHILQSRMTFEQADTLEYYLSNNKLVTSVKVRERLQDATISYIGSREDIIKLLTSFKYNNVEVPDVYLQNSGRELNREYWDKLVNKVFLYGANKIFLPNPIRECITLTKSVKYLWNGVRTLVSRKIEVPVLDATAIGVSVARNNMNTAGSIMFLLGIGEILEEWTHKKSVDDLARSMSLNVGKVWLCQGEQDILVSTSDVKAGDLVRVHMGNIIPFDGTVVSGEAMVNQASLTGESIPVQKNAEGIVYAGTVLEEGELVIRVDQTNGSSRYEKIVTMIEESEKLKTSMESKASHLADKLVPYTLLGTGLTYALTRNATKALSVLMVDFSCALKLAMPISVLSAIREASLHNITVKGGKYLEAMAEADTIVFDKTGTLTKANPTVVDVVSFNGQDSDELLRIAACLEEHFPHSMAKAVVDAAAEKNLEHEEVHSEVEYIVAHGISSMIDGQKVVIGSHHFVFEDEKCTVDPEKMGTFNSLPPEYSHLYMAINNRLAAVICIEDPLREEASAVIRSLKMAGIGKVVMMTGDSDRTAKAIAKKAGIDEYYSEVLPEDKANFVEKEKAKGRKVIMIGDGINDSPALSAADIGISISDGAEIAREIADVTIGADNLYEIVTLKALSNSLVKRIDKNYRFIVSFNAGLIVLGVAGIIPPTMSALLHNGSTLAIGMKSMENLLD</sequence>
<evidence type="ECO:0000256" key="5">
    <source>
        <dbReference type="ARBA" id="ARBA00022967"/>
    </source>
</evidence>
<evidence type="ECO:0000256" key="4">
    <source>
        <dbReference type="ARBA" id="ARBA00022692"/>
    </source>
</evidence>